<evidence type="ECO:0000256" key="5">
    <source>
        <dbReference type="ARBA" id="ARBA00022692"/>
    </source>
</evidence>
<dbReference type="AlphaFoldDB" id="A0A9J6C312"/>
<evidence type="ECO:0000256" key="8">
    <source>
        <dbReference type="RuleBase" id="RU366017"/>
    </source>
</evidence>
<dbReference type="GO" id="GO:0016020">
    <property type="term" value="C:membrane"/>
    <property type="evidence" value="ECO:0007669"/>
    <property type="project" value="UniProtKB-SubCell"/>
</dbReference>
<evidence type="ECO:0000256" key="1">
    <source>
        <dbReference type="ARBA" id="ARBA00004167"/>
    </source>
</evidence>
<dbReference type="InterPro" id="IPR008166">
    <property type="entry name" value="Glyco_transf_92"/>
</dbReference>
<name>A0A9J6C312_POLVA</name>
<sequence>MYSNEAPKKSKNSGSSKKRSKKSTWGSRERTSMSFFIVIAFFAIFGIIILTEVLMIDDRNSVAVRHVSVNRFSESVPDYEDVKDDYADDSSIFVRENRFAASAINNLFKKKKVDPQDKSISGLPVASENDPNAVPWGQMLPTKIEANLPPYTPDMKPLDGQWQVVNGTRFKFFVFSAYYDRRDGRMLRIIGATKTRSPEKVWCRMWYPIDGNNTKFRSISVMARVKVIRENWNLKYSACFILCPLRISYLDVPYSVSIVSKLRMPPGNVLLLRNTDTDHDFVNRSVANIPNKIAVCVKPFHFNYDQAMYVLEFLELNNLLGVSHFTFYNHTIGPKANCILQHYVEGKIPKQFLVNSQHRSNDGDNKNFTSDAASSHNENLTIIRDPKITVEILPWNLKMKSQKEIRTEGLFASLNDCLYRNMYRYSHVALIDLDEFIIPRHNDTISELIEWLSKRINNKNTGAYSFQNAFFYLQFANDDSIYDKKVPNSQVRATLVTQKKTRRRQKLHPQKQRSKYICKPEAVIEAGNHFVWEFCPGKGSLNVPSNSAILHHYRVCEFGGSDCIKSPSVEDKTAHKYSSRLVERVSAIYEHLKQPCNLPNLPPTPTKAPPTRARILRVGKLNATVSKSTDQQHDVKIKKIVFP</sequence>
<keyword evidence="6 8" id="KW-1133">Transmembrane helix</keyword>
<evidence type="ECO:0000256" key="4">
    <source>
        <dbReference type="ARBA" id="ARBA00022679"/>
    </source>
</evidence>
<keyword evidence="4 8" id="KW-0808">Transferase</keyword>
<evidence type="ECO:0000313" key="11">
    <source>
        <dbReference type="Proteomes" id="UP001107558"/>
    </source>
</evidence>
<dbReference type="PANTHER" id="PTHR21461">
    <property type="entry name" value="GLYCOSYLTRANSFERASE FAMILY 92 PROTEIN"/>
    <property type="match status" value="1"/>
</dbReference>
<comment type="similarity">
    <text evidence="2 8">Belongs to the glycosyltransferase 92 family.</text>
</comment>
<evidence type="ECO:0000256" key="7">
    <source>
        <dbReference type="ARBA" id="ARBA00023136"/>
    </source>
</evidence>
<dbReference type="Proteomes" id="UP001107558">
    <property type="component" value="Chromosome 2"/>
</dbReference>
<comment type="caution">
    <text evidence="10">The sequence shown here is derived from an EMBL/GenBank/DDBJ whole genome shotgun (WGS) entry which is preliminary data.</text>
</comment>
<reference evidence="10" key="1">
    <citation type="submission" date="2021-03" db="EMBL/GenBank/DDBJ databases">
        <title>Chromosome level genome of the anhydrobiotic midge Polypedilum vanderplanki.</title>
        <authorList>
            <person name="Yoshida Y."/>
            <person name="Kikawada T."/>
            <person name="Gusev O."/>
        </authorList>
    </citation>
    <scope>NUCLEOTIDE SEQUENCE</scope>
    <source>
        <strain evidence="10">NIAS01</strain>
        <tissue evidence="10">Whole body or cell culture</tissue>
    </source>
</reference>
<dbReference type="EC" id="2.4.1.-" evidence="8"/>
<evidence type="ECO:0000256" key="6">
    <source>
        <dbReference type="ARBA" id="ARBA00022989"/>
    </source>
</evidence>
<dbReference type="EMBL" id="JADBJN010000002">
    <property type="protein sequence ID" value="KAG5675902.1"/>
    <property type="molecule type" value="Genomic_DNA"/>
</dbReference>
<evidence type="ECO:0000256" key="9">
    <source>
        <dbReference type="SAM" id="MobiDB-lite"/>
    </source>
</evidence>
<feature type="region of interest" description="Disordered" evidence="9">
    <location>
        <begin position="1"/>
        <end position="25"/>
    </location>
</feature>
<keyword evidence="5 8" id="KW-0812">Transmembrane</keyword>
<organism evidence="10 11">
    <name type="scientific">Polypedilum vanderplanki</name>
    <name type="common">Sleeping chironomid midge</name>
    <dbReference type="NCBI Taxonomy" id="319348"/>
    <lineage>
        <taxon>Eukaryota</taxon>
        <taxon>Metazoa</taxon>
        <taxon>Ecdysozoa</taxon>
        <taxon>Arthropoda</taxon>
        <taxon>Hexapoda</taxon>
        <taxon>Insecta</taxon>
        <taxon>Pterygota</taxon>
        <taxon>Neoptera</taxon>
        <taxon>Endopterygota</taxon>
        <taxon>Diptera</taxon>
        <taxon>Nematocera</taxon>
        <taxon>Chironomoidea</taxon>
        <taxon>Chironomidae</taxon>
        <taxon>Chironominae</taxon>
        <taxon>Polypedilum</taxon>
        <taxon>Polypedilum</taxon>
    </lineage>
</organism>
<accession>A0A9J6C312</accession>
<dbReference type="GO" id="GO:0016757">
    <property type="term" value="F:glycosyltransferase activity"/>
    <property type="evidence" value="ECO:0007669"/>
    <property type="project" value="UniProtKB-UniRule"/>
</dbReference>
<dbReference type="OrthoDB" id="2526284at2759"/>
<evidence type="ECO:0000313" key="10">
    <source>
        <dbReference type="EMBL" id="KAG5675902.1"/>
    </source>
</evidence>
<feature type="transmembrane region" description="Helical" evidence="8">
    <location>
        <begin position="35"/>
        <end position="56"/>
    </location>
</feature>
<evidence type="ECO:0000256" key="3">
    <source>
        <dbReference type="ARBA" id="ARBA00022676"/>
    </source>
</evidence>
<evidence type="ECO:0000256" key="2">
    <source>
        <dbReference type="ARBA" id="ARBA00007647"/>
    </source>
</evidence>
<keyword evidence="7 8" id="KW-0472">Membrane</keyword>
<dbReference type="GO" id="GO:0005737">
    <property type="term" value="C:cytoplasm"/>
    <property type="evidence" value="ECO:0007669"/>
    <property type="project" value="TreeGrafter"/>
</dbReference>
<gene>
    <name evidence="10" type="ORF">PVAND_005761</name>
</gene>
<dbReference type="Pfam" id="PF01697">
    <property type="entry name" value="Glyco_transf_92"/>
    <property type="match status" value="1"/>
</dbReference>
<keyword evidence="3 8" id="KW-0328">Glycosyltransferase</keyword>
<keyword evidence="11" id="KW-1185">Reference proteome</keyword>
<dbReference type="PANTHER" id="PTHR21461:SF40">
    <property type="entry name" value="GLYCOSYLTRANSFERASE FAMILY 92 PROTEIN"/>
    <property type="match status" value="1"/>
</dbReference>
<proteinExistence type="inferred from homology"/>
<comment type="subcellular location">
    <subcellularLocation>
        <location evidence="1">Membrane</location>
        <topology evidence="1">Single-pass membrane protein</topology>
    </subcellularLocation>
</comment>
<protein>
    <recommendedName>
        <fullName evidence="8">Glycosyltransferase family 92 protein</fullName>
        <ecNumber evidence="8">2.4.1.-</ecNumber>
    </recommendedName>
</protein>